<protein>
    <submittedName>
        <fullName evidence="2">Uncharacterized protein</fullName>
    </submittedName>
</protein>
<evidence type="ECO:0000313" key="3">
    <source>
        <dbReference type="Proteomes" id="UP000286415"/>
    </source>
</evidence>
<dbReference type="EMBL" id="NIRI02000076">
    <property type="protein sequence ID" value="KAG5441675.1"/>
    <property type="molecule type" value="Genomic_DNA"/>
</dbReference>
<organism evidence="2 3">
    <name type="scientific">Clonorchis sinensis</name>
    <name type="common">Chinese liver fluke</name>
    <dbReference type="NCBI Taxonomy" id="79923"/>
    <lineage>
        <taxon>Eukaryota</taxon>
        <taxon>Metazoa</taxon>
        <taxon>Spiralia</taxon>
        <taxon>Lophotrochozoa</taxon>
        <taxon>Platyhelminthes</taxon>
        <taxon>Trematoda</taxon>
        <taxon>Digenea</taxon>
        <taxon>Opisthorchiida</taxon>
        <taxon>Opisthorchiata</taxon>
        <taxon>Opisthorchiidae</taxon>
        <taxon>Clonorchis</taxon>
    </lineage>
</organism>
<evidence type="ECO:0000313" key="2">
    <source>
        <dbReference type="EMBL" id="KAG5441675.1"/>
    </source>
</evidence>
<gene>
    <name evidence="2" type="ORF">CSKR_103189</name>
</gene>
<dbReference type="Proteomes" id="UP000286415">
    <property type="component" value="Unassembled WGS sequence"/>
</dbReference>
<sequence length="167" mass="18660">MLSKEVNCHCTSMCCDQLNHSSSPGWTFQSVQFDNREPCMPEFTDRKVRSSNPTSASRLLLSRLEQPGSKSALMLPHGGMAVLTLWPALAVYSPNQRLERERTDRKVRGSNPASASRLPLSRLGQPDKSQPSCFLRVAWQLGTERVLQLNDFQSAHQIVCLFGVVCL</sequence>
<keyword evidence="3" id="KW-1185">Reference proteome</keyword>
<proteinExistence type="predicted"/>
<reference evidence="2 3" key="2">
    <citation type="journal article" date="2021" name="Genomics">
        <title>High-quality reference genome for Clonorchis sinensis.</title>
        <authorList>
            <person name="Young N.D."/>
            <person name="Stroehlein A.J."/>
            <person name="Kinkar L."/>
            <person name="Wang T."/>
            <person name="Sohn W.M."/>
            <person name="Chang B.C.H."/>
            <person name="Kaur P."/>
            <person name="Weisz D."/>
            <person name="Dudchenko O."/>
            <person name="Aiden E.L."/>
            <person name="Korhonen P.K."/>
            <person name="Gasser R.B."/>
        </authorList>
    </citation>
    <scope>NUCLEOTIDE SEQUENCE [LARGE SCALE GENOMIC DNA]</scope>
    <source>
        <strain evidence="2">Cs-k2</strain>
    </source>
</reference>
<reference evidence="2 3" key="1">
    <citation type="journal article" date="2018" name="Biotechnol. Adv.">
        <title>Improved genomic resources and new bioinformatic workflow for the carcinogenic parasite Clonorchis sinensis: Biotechnological implications.</title>
        <authorList>
            <person name="Wang D."/>
            <person name="Korhonen P.K."/>
            <person name="Gasser R.B."/>
            <person name="Young N.D."/>
        </authorList>
    </citation>
    <scope>NUCLEOTIDE SEQUENCE [LARGE SCALE GENOMIC DNA]</scope>
    <source>
        <strain evidence="2">Cs-k2</strain>
    </source>
</reference>
<dbReference type="AlphaFoldDB" id="A0A3R7GW16"/>
<feature type="region of interest" description="Disordered" evidence="1">
    <location>
        <begin position="97"/>
        <end position="128"/>
    </location>
</feature>
<comment type="caution">
    <text evidence="2">The sequence shown here is derived from an EMBL/GenBank/DDBJ whole genome shotgun (WGS) entry which is preliminary data.</text>
</comment>
<feature type="compositionally biased region" description="Basic and acidic residues" evidence="1">
    <location>
        <begin position="97"/>
        <end position="107"/>
    </location>
</feature>
<evidence type="ECO:0000256" key="1">
    <source>
        <dbReference type="SAM" id="MobiDB-lite"/>
    </source>
</evidence>
<dbReference type="InParanoid" id="A0A3R7GW16"/>
<name>A0A3R7GW16_CLOSI</name>
<accession>A0A3R7GW16</accession>